<proteinExistence type="inferred from homology"/>
<keyword evidence="2 7" id="KW-1003">Cell membrane</keyword>
<feature type="transmembrane region" description="Helical" evidence="7">
    <location>
        <begin position="78"/>
        <end position="98"/>
    </location>
</feature>
<feature type="transmembrane region" description="Helical" evidence="7">
    <location>
        <begin position="44"/>
        <end position="66"/>
    </location>
</feature>
<dbReference type="Pfam" id="PF01790">
    <property type="entry name" value="LGT"/>
    <property type="match status" value="1"/>
</dbReference>
<dbReference type="UniPathway" id="UPA00664"/>
<comment type="pathway">
    <text evidence="7">Protein modification; lipoprotein biosynthesis (diacylglyceryl transfer).</text>
</comment>
<evidence type="ECO:0000256" key="2">
    <source>
        <dbReference type="ARBA" id="ARBA00022475"/>
    </source>
</evidence>
<dbReference type="Proteomes" id="UP000218418">
    <property type="component" value="Chromosome"/>
</dbReference>
<gene>
    <name evidence="7" type="primary">lgt</name>
    <name evidence="8" type="ORF">NIES267_44730</name>
</gene>
<comment type="subcellular location">
    <subcellularLocation>
        <location evidence="7">Cell membrane</location>
        <topology evidence="7">Multi-pass membrane protein</topology>
    </subcellularLocation>
</comment>
<evidence type="ECO:0000313" key="9">
    <source>
        <dbReference type="Proteomes" id="UP000218418"/>
    </source>
</evidence>
<dbReference type="PROSITE" id="PS01311">
    <property type="entry name" value="LGT"/>
    <property type="match status" value="1"/>
</dbReference>
<keyword evidence="8" id="KW-0449">Lipoprotein</keyword>
<organism evidence="8 9">
    <name type="scientific">Calothrix parasitica NIES-267</name>
    <dbReference type="NCBI Taxonomy" id="1973488"/>
    <lineage>
        <taxon>Bacteria</taxon>
        <taxon>Bacillati</taxon>
        <taxon>Cyanobacteriota</taxon>
        <taxon>Cyanophyceae</taxon>
        <taxon>Nostocales</taxon>
        <taxon>Calotrichaceae</taxon>
        <taxon>Calothrix</taxon>
    </lineage>
</organism>
<dbReference type="AlphaFoldDB" id="A0A1Z4LUP8"/>
<keyword evidence="5 7" id="KW-1133">Transmembrane helix</keyword>
<dbReference type="InterPro" id="IPR001640">
    <property type="entry name" value="Lgt"/>
</dbReference>
<dbReference type="NCBIfam" id="TIGR00544">
    <property type="entry name" value="lgt"/>
    <property type="match status" value="1"/>
</dbReference>
<evidence type="ECO:0000256" key="5">
    <source>
        <dbReference type="ARBA" id="ARBA00022989"/>
    </source>
</evidence>
<evidence type="ECO:0000256" key="6">
    <source>
        <dbReference type="ARBA" id="ARBA00023136"/>
    </source>
</evidence>
<evidence type="ECO:0000256" key="7">
    <source>
        <dbReference type="HAMAP-Rule" id="MF_01147"/>
    </source>
</evidence>
<feature type="binding site" evidence="7">
    <location>
        <position position="161"/>
    </location>
    <ligand>
        <name>a 1,2-diacyl-sn-glycero-3-phospho-(1'-sn-glycerol)</name>
        <dbReference type="ChEBI" id="CHEBI:64716"/>
    </ligand>
</feature>
<keyword evidence="6 7" id="KW-0472">Membrane</keyword>
<dbReference type="EC" id="2.5.1.145" evidence="7"/>
<dbReference type="GO" id="GO:0042158">
    <property type="term" value="P:lipoprotein biosynthetic process"/>
    <property type="evidence" value="ECO:0007669"/>
    <property type="project" value="UniProtKB-UniRule"/>
</dbReference>
<dbReference type="PANTHER" id="PTHR30589:SF0">
    <property type="entry name" value="PHOSPHATIDYLGLYCEROL--PROLIPOPROTEIN DIACYLGLYCERYL TRANSFERASE"/>
    <property type="match status" value="1"/>
</dbReference>
<dbReference type="PANTHER" id="PTHR30589">
    <property type="entry name" value="PROLIPOPROTEIN DIACYLGLYCERYL TRANSFERASE"/>
    <property type="match status" value="1"/>
</dbReference>
<dbReference type="HAMAP" id="MF_01147">
    <property type="entry name" value="Lgt"/>
    <property type="match status" value="1"/>
</dbReference>
<reference evidence="8 9" key="1">
    <citation type="submission" date="2017-06" db="EMBL/GenBank/DDBJ databases">
        <title>Genome sequencing of cyanobaciteial culture collection at National Institute for Environmental Studies (NIES).</title>
        <authorList>
            <person name="Hirose Y."/>
            <person name="Shimura Y."/>
            <person name="Fujisawa T."/>
            <person name="Nakamura Y."/>
            <person name="Kawachi M."/>
        </authorList>
    </citation>
    <scope>NUCLEOTIDE SEQUENCE [LARGE SCALE GENOMIC DNA]</scope>
    <source>
        <strain evidence="8 9">NIES-267</strain>
    </source>
</reference>
<keyword evidence="4 7" id="KW-0812">Transmembrane</keyword>
<name>A0A1Z4LUP8_9CYAN</name>
<accession>A0A1Z4LUP8</accession>
<protein>
    <recommendedName>
        <fullName evidence="7">Phosphatidylglycerol--prolipoprotein diacylglyceryl transferase</fullName>
        <ecNumber evidence="7">2.5.1.145</ecNumber>
    </recommendedName>
</protein>
<comment type="function">
    <text evidence="7">Catalyzes the transfer of the diacylglyceryl group from phosphatidylglycerol to the sulfhydryl group of the N-terminal cysteine of a prolipoprotein, the first step in the formation of mature lipoproteins.</text>
</comment>
<feature type="transmembrane region" description="Helical" evidence="7">
    <location>
        <begin position="243"/>
        <end position="260"/>
    </location>
</feature>
<dbReference type="GO" id="GO:0005886">
    <property type="term" value="C:plasma membrane"/>
    <property type="evidence" value="ECO:0007669"/>
    <property type="project" value="UniProtKB-SubCell"/>
</dbReference>
<feature type="transmembrane region" description="Helical" evidence="7">
    <location>
        <begin position="275"/>
        <end position="296"/>
    </location>
</feature>
<keyword evidence="3 7" id="KW-0808">Transferase</keyword>
<dbReference type="GO" id="GO:0008961">
    <property type="term" value="F:phosphatidylglycerol-prolipoprotein diacylglyceryl transferase activity"/>
    <property type="evidence" value="ECO:0007669"/>
    <property type="project" value="UniProtKB-UniRule"/>
</dbReference>
<evidence type="ECO:0000313" key="8">
    <source>
        <dbReference type="EMBL" id="BAY84975.1"/>
    </source>
</evidence>
<feature type="transmembrane region" description="Helical" evidence="7">
    <location>
        <begin position="110"/>
        <end position="135"/>
    </location>
</feature>
<dbReference type="EMBL" id="AP018227">
    <property type="protein sequence ID" value="BAY84975.1"/>
    <property type="molecule type" value="Genomic_DNA"/>
</dbReference>
<feature type="transmembrane region" description="Helical" evidence="7">
    <location>
        <begin position="212"/>
        <end position="231"/>
    </location>
</feature>
<comment type="catalytic activity">
    <reaction evidence="7">
        <text>L-cysteinyl-[prolipoprotein] + a 1,2-diacyl-sn-glycero-3-phospho-(1'-sn-glycerol) = an S-1,2-diacyl-sn-glyceryl-L-cysteinyl-[prolipoprotein] + sn-glycerol 1-phosphate + H(+)</text>
        <dbReference type="Rhea" id="RHEA:56712"/>
        <dbReference type="Rhea" id="RHEA-COMP:14679"/>
        <dbReference type="Rhea" id="RHEA-COMP:14680"/>
        <dbReference type="ChEBI" id="CHEBI:15378"/>
        <dbReference type="ChEBI" id="CHEBI:29950"/>
        <dbReference type="ChEBI" id="CHEBI:57685"/>
        <dbReference type="ChEBI" id="CHEBI:64716"/>
        <dbReference type="ChEBI" id="CHEBI:140658"/>
        <dbReference type="EC" id="2.5.1.145"/>
    </reaction>
</comment>
<evidence type="ECO:0000256" key="1">
    <source>
        <dbReference type="ARBA" id="ARBA00007150"/>
    </source>
</evidence>
<comment type="similarity">
    <text evidence="1 7">Belongs to the Lgt family.</text>
</comment>
<keyword evidence="9" id="KW-1185">Reference proteome</keyword>
<evidence type="ECO:0000256" key="4">
    <source>
        <dbReference type="ARBA" id="ARBA00022692"/>
    </source>
</evidence>
<evidence type="ECO:0000256" key="3">
    <source>
        <dbReference type="ARBA" id="ARBA00022679"/>
    </source>
</evidence>
<sequence>MSQYECNSKVTIFGMALDISYLPSSLAAFTSPGPILVKLGPLTIRWYGLLIASAVLIGVTLSQYLAKRRNVNPDLLSDLSIWLVIGAIPAARIYYVLFQWREYSQRPGDIIAIWKGGIAIHGAIIGGLIVALLFAKLKKVSFWQLADLVAPSLILGQAIGRWGNFFNSEAFGKPTNLPWKLYIPPEITLVDGSKVYPRPPQFIDESFFHPTFLYESLWNVMIFALLMILFFRGLQGKLNLKTGTIFLVYLVGYSLGRFWIEGLRLDSLMLGPLRIAQVISLVQIAIGLTGLWWLYLRKRPLPDVVSNQNEEERVREMRR</sequence>
<feature type="transmembrane region" description="Helical" evidence="7">
    <location>
        <begin position="12"/>
        <end position="32"/>
    </location>
</feature>